<gene>
    <name evidence="1" type="ORF">HATV-2_gp28</name>
</gene>
<accession>A0AAE8Y0M1</accession>
<dbReference type="Gene3D" id="2.60.120.560">
    <property type="entry name" value="Exo-inulinase, domain 1"/>
    <property type="match status" value="1"/>
</dbReference>
<proteinExistence type="predicted"/>
<evidence type="ECO:0000313" key="2">
    <source>
        <dbReference type="Proteomes" id="UP000827814"/>
    </source>
</evidence>
<reference evidence="1" key="1">
    <citation type="submission" date="2021-05" db="EMBL/GenBank/DDBJ databases">
        <title>Diversity, taxonomy and evolution of archaeal viruses of the class Caudoviricetes.</title>
        <authorList>
            <person name="Liu Y."/>
            <person name="Demina T.A."/>
            <person name="Roux S."/>
            <person name="Aiewsakun P."/>
            <person name="Kazlauskas D."/>
            <person name="Simmonds P."/>
            <person name="Prangishvili D."/>
            <person name="Oksanen H.M."/>
            <person name="Krupovic M."/>
        </authorList>
    </citation>
    <scope>NUCLEOTIDE SEQUENCE</scope>
    <source>
        <strain evidence="1">HATV-2/44</strain>
    </source>
</reference>
<dbReference type="EMBL" id="MZ334525">
    <property type="protein sequence ID" value="UBF23179.1"/>
    <property type="molecule type" value="Genomic_DNA"/>
</dbReference>
<dbReference type="Proteomes" id="UP000827814">
    <property type="component" value="Segment"/>
</dbReference>
<organism evidence="1 2">
    <name type="scientific">Haloarcula tailed virus 2</name>
    <dbReference type="NCBI Taxonomy" id="2877989"/>
    <lineage>
        <taxon>Viruses</taxon>
        <taxon>Duplodnaviria</taxon>
        <taxon>Heunggongvirae</taxon>
        <taxon>Uroviricota</taxon>
        <taxon>Caudoviricetes</taxon>
        <taxon>Thumleimavirales</taxon>
        <taxon>Soleiviridae</taxon>
        <taxon>Eilatmyovirus</taxon>
        <taxon>Eilatmyovirus salis</taxon>
        <taxon>Eilatmyovirus HATV2</taxon>
    </lineage>
</organism>
<keyword evidence="2" id="KW-1185">Reference proteome</keyword>
<sequence length="606" mass="64086">MPVNNNGDFVQRSEATLQTFLENELRSEFGQDVDLSESSVFESLIRMLSGVLAENQEVDLAEVYNSAFLETAEGVNLDRVVEILGISRISAIKSTGVVTLSRSTPVSSDQTVQGDTVVQTGGSTPIRYILDGSVVFNFYDGFEDGDIAEYTDTSGGSSFATSTVEAFDGTFSLRSNGSGRVYRTDKQTQNGDQFSARVFHTDGGPVDSEILFGTQDEDNTYKAVVDPSGTLSLVKRESGVDDVLDTATGLTVPQGQWNQVEVDWGVRNINDDARITVRLLTSSGSEIAEISAVDGFRLSGGFGFGSSDTNVTYFDNFASRGRSVNITAEVGGAEGNIPANSISTAPILPSAVDFINNPYPVGDIDYVQLDGDTYTLGEDEELDQDLRERTRESLGAAGAATINAIASAIQAVQNVQSVTMFENDDNSTDAQGRPAFSFEAVVFGGADQDIIDAIGSVRGATSHADGGHVGSEVSGTWTSDVTDDSFSFSFSRPNELAVDITLDLVINDEYIGNEALRNNIVEYIGGILSDGSSEIGLGVGEDVKIDQIEDIVIGPDETGVVGIVSLSTTPSATTDANSLEVVDVASNEVAATDASDGSITITTTEE</sequence>
<protein>
    <submittedName>
        <fullName evidence="1">Baseplate J-like protein</fullName>
    </submittedName>
</protein>
<evidence type="ECO:0000313" key="1">
    <source>
        <dbReference type="EMBL" id="UBF23179.1"/>
    </source>
</evidence>
<name>A0AAE8Y0M1_9CAUD</name>